<dbReference type="AlphaFoldDB" id="A0A5J6FK69"/>
<sequence length="110" mass="11080">MGKYWQRRPLVFPFEPRCQGPAGEQKWTGTSGGDGGGAVAAHLASPVPGQRSSQVCEQEQGLEGGGQSVPDVLGAVAAGQAQEHDVVGGALDPGPTAGFPSLPMTSSPSP</sequence>
<evidence type="ECO:0000313" key="2">
    <source>
        <dbReference type="EMBL" id="QEU75754.1"/>
    </source>
</evidence>
<organism evidence="2 3">
    <name type="scientific">Streptomyces nitrosporeus</name>
    <dbReference type="NCBI Taxonomy" id="28894"/>
    <lineage>
        <taxon>Bacteria</taxon>
        <taxon>Bacillati</taxon>
        <taxon>Actinomycetota</taxon>
        <taxon>Actinomycetes</taxon>
        <taxon>Kitasatosporales</taxon>
        <taxon>Streptomycetaceae</taxon>
        <taxon>Streptomyces</taxon>
    </lineage>
</organism>
<protein>
    <submittedName>
        <fullName evidence="2">Uncharacterized protein</fullName>
    </submittedName>
</protein>
<gene>
    <name evidence="2" type="ORF">CP967_30625</name>
</gene>
<evidence type="ECO:0000256" key="1">
    <source>
        <dbReference type="SAM" id="MobiDB-lite"/>
    </source>
</evidence>
<evidence type="ECO:0000313" key="3">
    <source>
        <dbReference type="Proteomes" id="UP000326178"/>
    </source>
</evidence>
<keyword evidence="3" id="KW-1185">Reference proteome</keyword>
<proteinExistence type="predicted"/>
<accession>A0A5J6FK69</accession>
<feature type="region of interest" description="Disordered" evidence="1">
    <location>
        <begin position="15"/>
        <end position="110"/>
    </location>
</feature>
<dbReference type="KEGG" id="snk:CP967_30625"/>
<dbReference type="Proteomes" id="UP000326178">
    <property type="component" value="Chromosome"/>
</dbReference>
<name>A0A5J6FK69_9ACTN</name>
<dbReference type="EMBL" id="CP023702">
    <property type="protein sequence ID" value="QEU75754.1"/>
    <property type="molecule type" value="Genomic_DNA"/>
</dbReference>
<reference evidence="2 3" key="1">
    <citation type="submission" date="2017-09" db="EMBL/GenBank/DDBJ databases">
        <authorList>
            <person name="Lee N."/>
            <person name="Cho B.-K."/>
        </authorList>
    </citation>
    <scope>NUCLEOTIDE SEQUENCE [LARGE SCALE GENOMIC DNA]</scope>
    <source>
        <strain evidence="2 3">ATCC 12769</strain>
    </source>
</reference>